<dbReference type="OrthoDB" id="1918at2759"/>
<name>A0A4S8MA75_DENBC</name>
<feature type="region of interest" description="Disordered" evidence="1">
    <location>
        <begin position="127"/>
        <end position="149"/>
    </location>
</feature>
<feature type="compositionally biased region" description="Low complexity" evidence="1">
    <location>
        <begin position="127"/>
        <end position="140"/>
    </location>
</feature>
<evidence type="ECO:0000313" key="2">
    <source>
        <dbReference type="EMBL" id="THU98813.1"/>
    </source>
</evidence>
<feature type="compositionally biased region" description="Acidic residues" evidence="1">
    <location>
        <begin position="184"/>
        <end position="193"/>
    </location>
</feature>
<feature type="compositionally biased region" description="Basic and acidic residues" evidence="1">
    <location>
        <begin position="194"/>
        <end position="207"/>
    </location>
</feature>
<evidence type="ECO:0000256" key="1">
    <source>
        <dbReference type="SAM" id="MobiDB-lite"/>
    </source>
</evidence>
<reference evidence="2 3" key="1">
    <citation type="journal article" date="2019" name="Nat. Ecol. Evol.">
        <title>Megaphylogeny resolves global patterns of mushroom evolution.</title>
        <authorList>
            <person name="Varga T."/>
            <person name="Krizsan K."/>
            <person name="Foldi C."/>
            <person name="Dima B."/>
            <person name="Sanchez-Garcia M."/>
            <person name="Sanchez-Ramirez S."/>
            <person name="Szollosi G.J."/>
            <person name="Szarkandi J.G."/>
            <person name="Papp V."/>
            <person name="Albert L."/>
            <person name="Andreopoulos W."/>
            <person name="Angelini C."/>
            <person name="Antonin V."/>
            <person name="Barry K.W."/>
            <person name="Bougher N.L."/>
            <person name="Buchanan P."/>
            <person name="Buyck B."/>
            <person name="Bense V."/>
            <person name="Catcheside P."/>
            <person name="Chovatia M."/>
            <person name="Cooper J."/>
            <person name="Damon W."/>
            <person name="Desjardin D."/>
            <person name="Finy P."/>
            <person name="Geml J."/>
            <person name="Haridas S."/>
            <person name="Hughes K."/>
            <person name="Justo A."/>
            <person name="Karasinski D."/>
            <person name="Kautmanova I."/>
            <person name="Kiss B."/>
            <person name="Kocsube S."/>
            <person name="Kotiranta H."/>
            <person name="LaButti K.M."/>
            <person name="Lechner B.E."/>
            <person name="Liimatainen K."/>
            <person name="Lipzen A."/>
            <person name="Lukacs Z."/>
            <person name="Mihaltcheva S."/>
            <person name="Morgado L.N."/>
            <person name="Niskanen T."/>
            <person name="Noordeloos M.E."/>
            <person name="Ohm R.A."/>
            <person name="Ortiz-Santana B."/>
            <person name="Ovrebo C."/>
            <person name="Racz N."/>
            <person name="Riley R."/>
            <person name="Savchenko A."/>
            <person name="Shiryaev A."/>
            <person name="Soop K."/>
            <person name="Spirin V."/>
            <person name="Szebenyi C."/>
            <person name="Tomsovsky M."/>
            <person name="Tulloss R.E."/>
            <person name="Uehling J."/>
            <person name="Grigoriev I.V."/>
            <person name="Vagvolgyi C."/>
            <person name="Papp T."/>
            <person name="Martin F.M."/>
            <person name="Miettinen O."/>
            <person name="Hibbett D.S."/>
            <person name="Nagy L.G."/>
        </authorList>
    </citation>
    <scope>NUCLEOTIDE SEQUENCE [LARGE SCALE GENOMIC DNA]</scope>
    <source>
        <strain evidence="2 3">CBS 962.96</strain>
    </source>
</reference>
<keyword evidence="3" id="KW-1185">Reference proteome</keyword>
<organism evidence="2 3">
    <name type="scientific">Dendrothele bispora (strain CBS 962.96)</name>
    <dbReference type="NCBI Taxonomy" id="1314807"/>
    <lineage>
        <taxon>Eukaryota</taxon>
        <taxon>Fungi</taxon>
        <taxon>Dikarya</taxon>
        <taxon>Basidiomycota</taxon>
        <taxon>Agaricomycotina</taxon>
        <taxon>Agaricomycetes</taxon>
        <taxon>Agaricomycetidae</taxon>
        <taxon>Agaricales</taxon>
        <taxon>Agaricales incertae sedis</taxon>
        <taxon>Dendrothele</taxon>
    </lineage>
</organism>
<gene>
    <name evidence="2" type="ORF">K435DRAFT_837935</name>
</gene>
<feature type="region of interest" description="Disordered" evidence="1">
    <location>
        <begin position="161"/>
        <end position="207"/>
    </location>
</feature>
<protein>
    <submittedName>
        <fullName evidence="2">Uncharacterized protein</fullName>
    </submittedName>
</protein>
<dbReference type="AlphaFoldDB" id="A0A4S8MA75"/>
<evidence type="ECO:0000313" key="3">
    <source>
        <dbReference type="Proteomes" id="UP000297245"/>
    </source>
</evidence>
<accession>A0A4S8MA75</accession>
<sequence length="207" mass="22608">MCVESWDSRLARCRCTVLYSHPSNATPEKLWFQQKVDDGEFWMIVFYGVNKDGVKVAVFSFTKSAYGLGGTVQDAAELNERTSRAWVVEQVQHSKSNSGMNKRLAMGPQGISMVTVLKTWGRAYSTHRTSNTTASTTVSTPGQPPGGLEWKARTRLSVATAWEESGLGPEELRGRVGTGGEGGSEGEDEDENDGYMRGKGSRDGRMG</sequence>
<proteinExistence type="predicted"/>
<dbReference type="Proteomes" id="UP000297245">
    <property type="component" value="Unassembled WGS sequence"/>
</dbReference>
<dbReference type="EMBL" id="ML179129">
    <property type="protein sequence ID" value="THU98813.1"/>
    <property type="molecule type" value="Genomic_DNA"/>
</dbReference>